<dbReference type="AlphaFoldDB" id="A0A160TDP5"/>
<organism evidence="4">
    <name type="scientific">hydrothermal vent metagenome</name>
    <dbReference type="NCBI Taxonomy" id="652676"/>
    <lineage>
        <taxon>unclassified sequences</taxon>
        <taxon>metagenomes</taxon>
        <taxon>ecological metagenomes</taxon>
    </lineage>
</organism>
<dbReference type="InterPro" id="IPR038352">
    <property type="entry name" value="Imelysin_sf"/>
</dbReference>
<name>A0A160TDP5_9ZZZZ</name>
<sequence length="407" mass="45375">MAVRTQQRIMLSIGTAILLAACDTTEAPKVELAPALKQLETPAQIPEATLYAEHISLSAYQALTDALEQATELESRIVNLLEQPNDENLHLAQDQWRSAYSSYLSSLASTRIPVNDPPEWVQANLSYRDVEALLDSWPIEGGYIDYVPGYALSGIVNDLTLTISAETLLDQHGFSDPSYASVGYHPLEFMLWGEDGLRLATDFDDKKDARADVTHNNSDDTADSHAMEYQNLEDGASNHQRRRNYLLLASQLLQQHLQRLQRRWEPANGYYASVVQATTAEKVLQASLLAGQNLLRNEVLQRRLTDYSSPYSQSTPADVAAVINGLKQLYFPATEGAGLNMLLGDHADLMANWNSSWDNIDTCVVQWHDHLPNEDEARQLCRQRVIELMAVLERSARTLGVKLPANG</sequence>
<evidence type="ECO:0000256" key="2">
    <source>
        <dbReference type="ARBA" id="ARBA00022729"/>
    </source>
</evidence>
<protein>
    <submittedName>
        <fullName evidence="4">Iron-regulated protein A</fullName>
    </submittedName>
</protein>
<dbReference type="Gene3D" id="1.20.1420.20">
    <property type="entry name" value="M75 peptidase, HXXE motif"/>
    <property type="match status" value="1"/>
</dbReference>
<keyword evidence="2" id="KW-0732">Signal</keyword>
<evidence type="ECO:0000313" key="4">
    <source>
        <dbReference type="EMBL" id="CUS42131.1"/>
    </source>
</evidence>
<reference evidence="4" key="1">
    <citation type="submission" date="2015-10" db="EMBL/GenBank/DDBJ databases">
        <authorList>
            <person name="Gilbert D.G."/>
        </authorList>
    </citation>
    <scope>NUCLEOTIDE SEQUENCE</scope>
</reference>
<dbReference type="PROSITE" id="PS51257">
    <property type="entry name" value="PROKAR_LIPOPROTEIN"/>
    <property type="match status" value="1"/>
</dbReference>
<feature type="domain" description="Imelysin-like" evidence="3">
    <location>
        <begin position="60"/>
        <end position="348"/>
    </location>
</feature>
<comment type="subcellular location">
    <subcellularLocation>
        <location evidence="1">Cell envelope</location>
    </subcellularLocation>
</comment>
<gene>
    <name evidence="4" type="ORF">MGWOODY_Tha1413</name>
</gene>
<proteinExistence type="predicted"/>
<evidence type="ECO:0000256" key="1">
    <source>
        <dbReference type="ARBA" id="ARBA00004196"/>
    </source>
</evidence>
<dbReference type="Pfam" id="PF09375">
    <property type="entry name" value="Peptidase_M75"/>
    <property type="match status" value="1"/>
</dbReference>
<accession>A0A160TDP5</accession>
<evidence type="ECO:0000259" key="3">
    <source>
        <dbReference type="Pfam" id="PF09375"/>
    </source>
</evidence>
<dbReference type="InterPro" id="IPR018976">
    <property type="entry name" value="Imelysin-like"/>
</dbReference>
<dbReference type="GO" id="GO:0030313">
    <property type="term" value="C:cell envelope"/>
    <property type="evidence" value="ECO:0007669"/>
    <property type="project" value="UniProtKB-SubCell"/>
</dbReference>
<dbReference type="EMBL" id="CZQC01000061">
    <property type="protein sequence ID" value="CUS42131.1"/>
    <property type="molecule type" value="Genomic_DNA"/>
</dbReference>